<protein>
    <submittedName>
        <fullName evidence="1">Uncharacterized protein</fullName>
    </submittedName>
</protein>
<organism evidence="1 2">
    <name type="scientific">Zizania palustris</name>
    <name type="common">Northern wild rice</name>
    <dbReference type="NCBI Taxonomy" id="103762"/>
    <lineage>
        <taxon>Eukaryota</taxon>
        <taxon>Viridiplantae</taxon>
        <taxon>Streptophyta</taxon>
        <taxon>Embryophyta</taxon>
        <taxon>Tracheophyta</taxon>
        <taxon>Spermatophyta</taxon>
        <taxon>Magnoliopsida</taxon>
        <taxon>Liliopsida</taxon>
        <taxon>Poales</taxon>
        <taxon>Poaceae</taxon>
        <taxon>BOP clade</taxon>
        <taxon>Oryzoideae</taxon>
        <taxon>Oryzeae</taxon>
        <taxon>Zizaniinae</taxon>
        <taxon>Zizania</taxon>
    </lineage>
</organism>
<reference evidence="1" key="1">
    <citation type="journal article" date="2021" name="bioRxiv">
        <title>Whole Genome Assembly and Annotation of Northern Wild Rice, Zizania palustris L., Supports a Whole Genome Duplication in the Zizania Genus.</title>
        <authorList>
            <person name="Haas M."/>
            <person name="Kono T."/>
            <person name="Macchietto M."/>
            <person name="Millas R."/>
            <person name="McGilp L."/>
            <person name="Shao M."/>
            <person name="Duquette J."/>
            <person name="Hirsch C.N."/>
            <person name="Kimball J."/>
        </authorList>
    </citation>
    <scope>NUCLEOTIDE SEQUENCE</scope>
    <source>
        <tissue evidence="1">Fresh leaf tissue</tissue>
    </source>
</reference>
<reference evidence="1" key="2">
    <citation type="submission" date="2021-02" db="EMBL/GenBank/DDBJ databases">
        <authorList>
            <person name="Kimball J.A."/>
            <person name="Haas M.W."/>
            <person name="Macchietto M."/>
            <person name="Kono T."/>
            <person name="Duquette J."/>
            <person name="Shao M."/>
        </authorList>
    </citation>
    <scope>NUCLEOTIDE SEQUENCE</scope>
    <source>
        <tissue evidence="1">Fresh leaf tissue</tissue>
    </source>
</reference>
<evidence type="ECO:0000313" key="1">
    <source>
        <dbReference type="EMBL" id="KAG8055765.1"/>
    </source>
</evidence>
<dbReference type="Proteomes" id="UP000729402">
    <property type="component" value="Unassembled WGS sequence"/>
</dbReference>
<dbReference type="EMBL" id="JAAALK010000288">
    <property type="protein sequence ID" value="KAG8055765.1"/>
    <property type="molecule type" value="Genomic_DNA"/>
</dbReference>
<gene>
    <name evidence="1" type="ORF">GUJ93_ZPchr0001g30697</name>
</gene>
<comment type="caution">
    <text evidence="1">The sequence shown here is derived from an EMBL/GenBank/DDBJ whole genome shotgun (WGS) entry which is preliminary data.</text>
</comment>
<sequence length="149" mass="16246">MQPLPCSPLPQRAMARVCGWEVEAAVAAMVTALGVPLSPALSSQWLLFIVISYATGCPPLFASKSATTAPRPAPFHRNPQTSAGLRAYSLGCIFASDSHRPERLRRQVHRRTTPHQLASSRAHSCACRGTPTPGRLNRRRLCLEQARHA</sequence>
<dbReference type="AlphaFoldDB" id="A0A8J5S5N6"/>
<evidence type="ECO:0000313" key="2">
    <source>
        <dbReference type="Proteomes" id="UP000729402"/>
    </source>
</evidence>
<accession>A0A8J5S5N6</accession>
<name>A0A8J5S5N6_ZIZPA</name>
<proteinExistence type="predicted"/>
<keyword evidence="2" id="KW-1185">Reference proteome</keyword>